<sequence length="230" mass="26033">MEKLSEYPDLMVGREHMYRFLGRLYRVEVDGDLLNHMQGMSFPGESSDVELSKGYRMLEEYLRKPWGDPVTDLAVDFARVFLGAGISNAYAAYPYESVYTSPERLVMQDARDQVVALYRSKGLDISAALDFPEDHISLELEFMAHLCLEVQKALAVQDLSAVSACLKEQLDFLLQHLLNWVPAFCADVEKHAETSFYKGTAQITEGYLRLEHILLEDLVAEIDAGGLRVD</sequence>
<dbReference type="InterPro" id="IPR036411">
    <property type="entry name" value="TorD-like_sf"/>
</dbReference>
<dbReference type="AlphaFoldDB" id="A0A1M7SZ28"/>
<dbReference type="EMBL" id="FRDN01000005">
    <property type="protein sequence ID" value="SHN63742.1"/>
    <property type="molecule type" value="Genomic_DNA"/>
</dbReference>
<dbReference type="Gene3D" id="1.10.3480.10">
    <property type="entry name" value="TorD-like"/>
    <property type="match status" value="1"/>
</dbReference>
<keyword evidence="3" id="KW-1185">Reference proteome</keyword>
<dbReference type="InterPro" id="IPR050289">
    <property type="entry name" value="TorD/DmsD_chaperones"/>
</dbReference>
<dbReference type="RefSeq" id="WP_084078480.1">
    <property type="nucleotide sequence ID" value="NZ_FRDN01000005.1"/>
</dbReference>
<name>A0A1M7SZ28_9FIRM</name>
<dbReference type="InterPro" id="IPR020945">
    <property type="entry name" value="DMSO/NO3_reduct_chaperone"/>
</dbReference>
<dbReference type="STRING" id="1121395.SAMN02745215_01333"/>
<reference evidence="3" key="1">
    <citation type="submission" date="2016-12" db="EMBL/GenBank/DDBJ databases">
        <authorList>
            <person name="Varghese N."/>
            <person name="Submissions S."/>
        </authorList>
    </citation>
    <scope>NUCLEOTIDE SEQUENCE [LARGE SCALE GENOMIC DNA]</scope>
    <source>
        <strain evidence="3">DSM 11544</strain>
    </source>
</reference>
<evidence type="ECO:0000256" key="1">
    <source>
        <dbReference type="ARBA" id="ARBA00023186"/>
    </source>
</evidence>
<keyword evidence="1" id="KW-0143">Chaperone</keyword>
<dbReference type="PANTHER" id="PTHR34227:SF11">
    <property type="entry name" value="CHAPERONE PROTEIN TORD"/>
    <property type="match status" value="1"/>
</dbReference>
<dbReference type="PANTHER" id="PTHR34227">
    <property type="entry name" value="CHAPERONE PROTEIN YCDY"/>
    <property type="match status" value="1"/>
</dbReference>
<evidence type="ECO:0000313" key="2">
    <source>
        <dbReference type="EMBL" id="SHN63742.1"/>
    </source>
</evidence>
<organism evidence="2 3">
    <name type="scientific">Desulfitobacterium chlororespirans DSM 11544</name>
    <dbReference type="NCBI Taxonomy" id="1121395"/>
    <lineage>
        <taxon>Bacteria</taxon>
        <taxon>Bacillati</taxon>
        <taxon>Bacillota</taxon>
        <taxon>Clostridia</taxon>
        <taxon>Eubacteriales</taxon>
        <taxon>Desulfitobacteriaceae</taxon>
        <taxon>Desulfitobacterium</taxon>
    </lineage>
</organism>
<accession>A0A1M7SZ28</accession>
<dbReference type="Pfam" id="PF02613">
    <property type="entry name" value="Nitrate_red_del"/>
    <property type="match status" value="1"/>
</dbReference>
<evidence type="ECO:0000313" key="3">
    <source>
        <dbReference type="Proteomes" id="UP000184010"/>
    </source>
</evidence>
<protein>
    <submittedName>
        <fullName evidence="2">Chaperone TorD involved in molybdoenzyme TorA maturation</fullName>
    </submittedName>
</protein>
<proteinExistence type="predicted"/>
<dbReference type="SUPFAM" id="SSF89155">
    <property type="entry name" value="TorD-like"/>
    <property type="match status" value="1"/>
</dbReference>
<dbReference type="Proteomes" id="UP000184010">
    <property type="component" value="Unassembled WGS sequence"/>
</dbReference>
<gene>
    <name evidence="2" type="ORF">SAMN02745215_01333</name>
</gene>